<dbReference type="Gene3D" id="1.10.8.60">
    <property type="match status" value="1"/>
</dbReference>
<dbReference type="FunFam" id="1.10.8.60:FF:000203">
    <property type="entry name" value="ESX-2 secretion system protein EccA2"/>
    <property type="match status" value="1"/>
</dbReference>
<dbReference type="Gene3D" id="3.40.50.300">
    <property type="entry name" value="P-loop containing nucleotide triphosphate hydrolases"/>
    <property type="match status" value="1"/>
</dbReference>
<dbReference type="GO" id="GO:0005524">
    <property type="term" value="F:ATP binding"/>
    <property type="evidence" value="ECO:0007669"/>
    <property type="project" value="UniProtKB-KW"/>
</dbReference>
<feature type="domain" description="CbbX AAA lid" evidence="3">
    <location>
        <begin position="85"/>
        <end position="136"/>
    </location>
</feature>
<dbReference type="GO" id="GO:0016887">
    <property type="term" value="F:ATP hydrolysis activity"/>
    <property type="evidence" value="ECO:0007669"/>
    <property type="project" value="TreeGrafter"/>
</dbReference>
<dbReference type="PRINTS" id="PR00819">
    <property type="entry name" value="CBXCFQXSUPER"/>
</dbReference>
<dbReference type="InterPro" id="IPR027417">
    <property type="entry name" value="P-loop_NTPase"/>
</dbReference>
<gene>
    <name evidence="4" type="primary">eccA1_4</name>
    <name evidence="4" type="ORF">ERS007688_03571</name>
</gene>
<protein>
    <submittedName>
        <fullName evidence="4">Stage V sporulation protein K-related protein</fullName>
    </submittedName>
</protein>
<name>A0A654TSH2_MYCTX</name>
<dbReference type="Proteomes" id="UP000046947">
    <property type="component" value="Unassembled WGS sequence"/>
</dbReference>
<dbReference type="EMBL" id="CFOH01000799">
    <property type="protein sequence ID" value="CFE69843.1"/>
    <property type="molecule type" value="Genomic_DNA"/>
</dbReference>
<dbReference type="PANTHER" id="PTHR43392:SF2">
    <property type="entry name" value="AAA-TYPE ATPASE FAMILY PROTEIN _ ANKYRIN REPEAT FAMILY PROTEIN"/>
    <property type="match status" value="1"/>
</dbReference>
<keyword evidence="2" id="KW-0067">ATP-binding</keyword>
<dbReference type="AlphaFoldDB" id="A0A654TSH2"/>
<reference evidence="4 5" key="1">
    <citation type="submission" date="2015-03" db="EMBL/GenBank/DDBJ databases">
        <authorList>
            <consortium name="Pathogen Informatics"/>
        </authorList>
    </citation>
    <scope>NUCLEOTIDE SEQUENCE [LARGE SCALE GENOMIC DNA]</scope>
    <source>
        <strain evidence="4 5">H09601792</strain>
    </source>
</reference>
<dbReference type="InterPro" id="IPR000641">
    <property type="entry name" value="CbxX/CfxQ"/>
</dbReference>
<evidence type="ECO:0000259" key="3">
    <source>
        <dbReference type="Pfam" id="PF17866"/>
    </source>
</evidence>
<dbReference type="Pfam" id="PF17866">
    <property type="entry name" value="AAA_lid_6"/>
    <property type="match status" value="1"/>
</dbReference>
<dbReference type="InterPro" id="IPR050773">
    <property type="entry name" value="CbxX/CfxQ_RuBisCO_ESX"/>
</dbReference>
<dbReference type="InterPro" id="IPR041627">
    <property type="entry name" value="AAA_lid_6"/>
</dbReference>
<evidence type="ECO:0000313" key="4">
    <source>
        <dbReference type="EMBL" id="CFE69843.1"/>
    </source>
</evidence>
<organism evidence="4 5">
    <name type="scientific">Mycobacterium tuberculosis</name>
    <dbReference type="NCBI Taxonomy" id="1773"/>
    <lineage>
        <taxon>Bacteria</taxon>
        <taxon>Bacillati</taxon>
        <taxon>Actinomycetota</taxon>
        <taxon>Actinomycetes</taxon>
        <taxon>Mycobacteriales</taxon>
        <taxon>Mycobacteriaceae</taxon>
        <taxon>Mycobacterium</taxon>
        <taxon>Mycobacterium tuberculosis complex</taxon>
    </lineage>
</organism>
<evidence type="ECO:0000256" key="2">
    <source>
        <dbReference type="ARBA" id="ARBA00022840"/>
    </source>
</evidence>
<evidence type="ECO:0000313" key="5">
    <source>
        <dbReference type="Proteomes" id="UP000046947"/>
    </source>
</evidence>
<dbReference type="SUPFAM" id="SSF52540">
    <property type="entry name" value="P-loop containing nucleoside triphosphate hydrolases"/>
    <property type="match status" value="1"/>
</dbReference>
<sequence>METHRFDFCFIGAGYEDQVDEFLTVNPGLAGRFNRKLRFESYSPVEIVEIGHRYATPRASQLDDAAREVFLDAVTTIRNYTTPSGQHGIDAMQNGRFARNVIERAEGFRDTRVVAQKRAGQPVSVQDLQIITATDIDAAIRSVCSDNRDMAAIVW</sequence>
<proteinExistence type="predicted"/>
<dbReference type="PANTHER" id="PTHR43392">
    <property type="entry name" value="AAA-TYPE ATPASE FAMILY PROTEIN / ANKYRIN REPEAT FAMILY PROTEIN"/>
    <property type="match status" value="1"/>
</dbReference>
<evidence type="ECO:0000256" key="1">
    <source>
        <dbReference type="ARBA" id="ARBA00022741"/>
    </source>
</evidence>
<accession>A0A654TSH2</accession>
<keyword evidence="1" id="KW-0547">Nucleotide-binding</keyword>